<feature type="region of interest" description="Disordered" evidence="1">
    <location>
        <begin position="503"/>
        <end position="534"/>
    </location>
</feature>
<feature type="region of interest" description="Disordered" evidence="1">
    <location>
        <begin position="391"/>
        <end position="412"/>
    </location>
</feature>
<proteinExistence type="predicted"/>
<gene>
    <name evidence="3" type="ORF">SLS56_004552</name>
</gene>
<dbReference type="SUPFAM" id="SSF50370">
    <property type="entry name" value="Ricin B-like lectins"/>
    <property type="match status" value="1"/>
</dbReference>
<feature type="compositionally biased region" description="Low complexity" evidence="1">
    <location>
        <begin position="391"/>
        <end position="404"/>
    </location>
</feature>
<dbReference type="Proteomes" id="UP001521116">
    <property type="component" value="Unassembled WGS sequence"/>
</dbReference>
<evidence type="ECO:0000313" key="4">
    <source>
        <dbReference type="Proteomes" id="UP001521116"/>
    </source>
</evidence>
<name>A0ABR3SWW8_9PEZI</name>
<feature type="region of interest" description="Disordered" evidence="1">
    <location>
        <begin position="600"/>
        <end position="627"/>
    </location>
</feature>
<reference evidence="3 4" key="1">
    <citation type="submission" date="2024-02" db="EMBL/GenBank/DDBJ databases">
        <title>De novo assembly and annotation of 12 fungi associated with fruit tree decline syndrome in Ontario, Canada.</title>
        <authorList>
            <person name="Sulman M."/>
            <person name="Ellouze W."/>
            <person name="Ilyukhin E."/>
        </authorList>
    </citation>
    <scope>NUCLEOTIDE SEQUENCE [LARGE SCALE GENOMIC DNA]</scope>
    <source>
        <strain evidence="3 4">M1-105</strain>
    </source>
</reference>
<feature type="compositionally biased region" description="Basic and acidic residues" evidence="1">
    <location>
        <begin position="271"/>
        <end position="280"/>
    </location>
</feature>
<keyword evidence="2" id="KW-1133">Transmembrane helix</keyword>
<keyword evidence="4" id="KW-1185">Reference proteome</keyword>
<feature type="region of interest" description="Disordered" evidence="1">
    <location>
        <begin position="431"/>
        <end position="458"/>
    </location>
</feature>
<feature type="region of interest" description="Disordered" evidence="1">
    <location>
        <begin position="266"/>
        <end position="309"/>
    </location>
</feature>
<feature type="compositionally biased region" description="Basic and acidic residues" evidence="1">
    <location>
        <begin position="606"/>
        <end position="618"/>
    </location>
</feature>
<accession>A0ABR3SWW8</accession>
<evidence type="ECO:0000256" key="1">
    <source>
        <dbReference type="SAM" id="MobiDB-lite"/>
    </source>
</evidence>
<organism evidence="3 4">
    <name type="scientific">Neofusicoccum ribis</name>
    <dbReference type="NCBI Taxonomy" id="45134"/>
    <lineage>
        <taxon>Eukaryota</taxon>
        <taxon>Fungi</taxon>
        <taxon>Dikarya</taxon>
        <taxon>Ascomycota</taxon>
        <taxon>Pezizomycotina</taxon>
        <taxon>Dothideomycetes</taxon>
        <taxon>Dothideomycetes incertae sedis</taxon>
        <taxon>Botryosphaeriales</taxon>
        <taxon>Botryosphaeriaceae</taxon>
        <taxon>Neofusicoccum</taxon>
    </lineage>
</organism>
<dbReference type="InterPro" id="IPR035992">
    <property type="entry name" value="Ricin_B-like_lectins"/>
</dbReference>
<evidence type="ECO:0000313" key="3">
    <source>
        <dbReference type="EMBL" id="KAL1631163.1"/>
    </source>
</evidence>
<evidence type="ECO:0008006" key="5">
    <source>
        <dbReference type="Google" id="ProtNLM"/>
    </source>
</evidence>
<feature type="transmembrane region" description="Helical" evidence="2">
    <location>
        <begin position="221"/>
        <end position="245"/>
    </location>
</feature>
<dbReference type="EMBL" id="JAJVDC020000041">
    <property type="protein sequence ID" value="KAL1631163.1"/>
    <property type="molecule type" value="Genomic_DNA"/>
</dbReference>
<sequence length="627" mass="66662">MFVNISTVADISSTATYKLISSWSLWPLAVDPTQPDLQLRAQSNNDTPLEFQFRQSDESGKFNLCSAVGGSTYCLDVFNEPKDLPHLTPWGYYSGQYWSVQPSGGSVKLSNDWTGPGWFLDVYQGSLAAHLSQGQDYAGQYWMLDRVAENVTLPPDAPDVSVPGFPVLLSSVEIGRLLRSRRQDLKSSSVSSWDALSIGTTTTLAPSDAPKSGGDQLSTPAIIGISLGGGIFSAAFLLAVLALMFRRRRRRLKGIRQQDATIAAGECPTNNRDHFTRTPDSRTGLDPSSNLTPVAGGPTSPQQAHFNGLPPELESPMTMRHANVSPHHGGTSYFPNTQQRSIYELPAEDQITPIMHPKPSYSSLNHPHQPLNPDEKDPALFNTTTYTTTTTAAHSWPTSPASSTVTGSRGTLRPGARWEEVVPDGNGEITLTALTGGPPRSTSSPPPHPATANGSTGSVPTAVAHFPRNIAGIAYGFGGGGGMAGGAAPGYMGTGVAARDGWGNGTWSSDGRGTTDSYATTQDGNSPGGAANVSELDAHPPGYEGWPIYEVDGGARDHVHEAGGREIIRLADTPGPGVQREIVRLADLAPSPEREVVRLVDLPPSPERERGGGGDQRDWPAVGSMRR</sequence>
<comment type="caution">
    <text evidence="3">The sequence shown here is derived from an EMBL/GenBank/DDBJ whole genome shotgun (WGS) entry which is preliminary data.</text>
</comment>
<feature type="compositionally biased region" description="Polar residues" evidence="1">
    <location>
        <begin position="505"/>
        <end position="525"/>
    </location>
</feature>
<keyword evidence="2" id="KW-0472">Membrane</keyword>
<evidence type="ECO:0000256" key="2">
    <source>
        <dbReference type="SAM" id="Phobius"/>
    </source>
</evidence>
<keyword evidence="2" id="KW-0812">Transmembrane</keyword>
<protein>
    <recommendedName>
        <fullName evidence="5">Ricin B lectin domain-containing protein</fullName>
    </recommendedName>
</protein>